<feature type="domain" description="Zn(2)-C6 fungal-type" evidence="7">
    <location>
        <begin position="212"/>
        <end position="242"/>
    </location>
</feature>
<dbReference type="PROSITE" id="PS50048">
    <property type="entry name" value="ZN2_CY6_FUNGAL_2"/>
    <property type="match status" value="1"/>
</dbReference>
<dbReference type="InParanoid" id="A0A369J4E0"/>
<evidence type="ECO:0000313" key="9">
    <source>
        <dbReference type="Proteomes" id="UP000076154"/>
    </source>
</evidence>
<organism evidence="8 9">
    <name type="scientific">Hypsizygus marmoreus</name>
    <name type="common">White beech mushroom</name>
    <name type="synonym">Agaricus marmoreus</name>
    <dbReference type="NCBI Taxonomy" id="39966"/>
    <lineage>
        <taxon>Eukaryota</taxon>
        <taxon>Fungi</taxon>
        <taxon>Dikarya</taxon>
        <taxon>Basidiomycota</taxon>
        <taxon>Agaricomycotina</taxon>
        <taxon>Agaricomycetes</taxon>
        <taxon>Agaricomycetidae</taxon>
        <taxon>Agaricales</taxon>
        <taxon>Tricholomatineae</taxon>
        <taxon>Lyophyllaceae</taxon>
        <taxon>Hypsizygus</taxon>
    </lineage>
</organism>
<evidence type="ECO:0000313" key="8">
    <source>
        <dbReference type="EMBL" id="RDB16272.1"/>
    </source>
</evidence>
<dbReference type="EMBL" id="LUEZ02000126">
    <property type="protein sequence ID" value="RDB16272.1"/>
    <property type="molecule type" value="Genomic_DNA"/>
</dbReference>
<dbReference type="InterPro" id="IPR036864">
    <property type="entry name" value="Zn2-C6_fun-type_DNA-bd_sf"/>
</dbReference>
<dbReference type="Proteomes" id="UP000076154">
    <property type="component" value="Unassembled WGS sequence"/>
</dbReference>
<feature type="compositionally biased region" description="Basic residues" evidence="6">
    <location>
        <begin position="247"/>
        <end position="264"/>
    </location>
</feature>
<dbReference type="PROSITE" id="PS00463">
    <property type="entry name" value="ZN2_CY6_FUNGAL_1"/>
    <property type="match status" value="1"/>
</dbReference>
<feature type="region of interest" description="Disordered" evidence="6">
    <location>
        <begin position="1"/>
        <end position="51"/>
    </location>
</feature>
<comment type="subcellular location">
    <subcellularLocation>
        <location evidence="1">Nucleus</location>
    </subcellularLocation>
</comment>
<dbReference type="OrthoDB" id="10261408at2759"/>
<feature type="compositionally biased region" description="Basic and acidic residues" evidence="6">
    <location>
        <begin position="297"/>
        <end position="322"/>
    </location>
</feature>
<dbReference type="CDD" id="cd00067">
    <property type="entry name" value="GAL4"/>
    <property type="match status" value="1"/>
</dbReference>
<evidence type="ECO:0000256" key="5">
    <source>
        <dbReference type="ARBA" id="ARBA00023242"/>
    </source>
</evidence>
<evidence type="ECO:0000256" key="2">
    <source>
        <dbReference type="ARBA" id="ARBA00022723"/>
    </source>
</evidence>
<evidence type="ECO:0000256" key="1">
    <source>
        <dbReference type="ARBA" id="ARBA00004123"/>
    </source>
</evidence>
<dbReference type="InterPro" id="IPR050815">
    <property type="entry name" value="TF_fung"/>
</dbReference>
<keyword evidence="9" id="KW-1185">Reference proteome</keyword>
<keyword evidence="5" id="KW-0539">Nucleus</keyword>
<keyword evidence="2" id="KW-0479">Metal-binding</keyword>
<dbReference type="InterPro" id="IPR001138">
    <property type="entry name" value="Zn2Cys6_DnaBD"/>
</dbReference>
<sequence length="893" mass="100924">MVAGSNSDVYPPFPHIMNPEDGPQSSEEGSGLHSPTHFGTSFSPPHGDSFRYQHNQLDVQRAAGLLTPQYDYTSSLNVQQPPLLDTALELPSPSAQHVTFPSQFAVTLPHRNHLGQDFPVQHLSNPRLPPPVHSGGPVDFRYNSSPERRLPGGPSHDLSYSRQTGIHSGIPMDGDRRPPPIPSSERKDSSSNSVTASGSRESRKEISTVVIACRQCRGRKIRCDSTRPVCNNCVRRSNVCEYDLVPKRRGPDKRPGTRQRSCKKRPADGSAPPPPKRKRTTVDRSSAILEPVSSISKVKENMASDRRSPSSTRQPDRAHDPHSQLQLARDPAPHTELRISTEGLSPVTHDHSPTSRRHIPYTYDQSTYVKSAFPRQLDVNIVRSPETPHQKFPVSISPTVKQDQKVWWSSFLSTYPLSEIEREFTYLFRDTGYWLCFINLDFFLKSLFDDEARLLIQPAFIYAGLAMATLMKSSEVEYKAPGRERALWLRNNAQSALELSWSNEWIDPSLAEAALIIALFETSAHPLYSPDRVETSLVLLDDIIRHIGLTTIDANDRDVVTFPAGCAPVVNLDSSYDDSPDRKCTCIPSDSAQPPNPFSYWSYILPWDSAWTAVEIRDEECRRLCWSALSLMCNYVSQCVAFNREPPNFYLTDSSNYALLFPGEVLDRVSPSYRATNSPSTKEAVWALYCRSMLLWCFTNRLRASTITNDDKVEFIYEAWAEAQSLQDSIRMHTCNLDTALLYMSREYVYNTQITITQTLRSLQGLGSGPPIFKRKHAEEWLWYQDRVIQVVKSAISHLDGVQGYPLTRRPFQTTWFANQLSICLVLWNYDRTLKNALILAKSILLPVEVMNTLWPCPILQRQADDLRQRLIDACNTMGIEPPIPANYTLPSL</sequence>
<protein>
    <recommendedName>
        <fullName evidence="7">Zn(2)-C6 fungal-type domain-containing protein</fullName>
    </recommendedName>
</protein>
<accession>A0A369J4E0</accession>
<reference evidence="8" key="1">
    <citation type="submission" date="2018-04" db="EMBL/GenBank/DDBJ databases">
        <title>Whole genome sequencing of Hypsizygus marmoreus.</title>
        <authorList>
            <person name="Choi I.-G."/>
            <person name="Min B."/>
            <person name="Kim J.-G."/>
            <person name="Kim S."/>
            <person name="Oh Y.-L."/>
            <person name="Kong W.-S."/>
            <person name="Park H."/>
            <person name="Jeong J."/>
            <person name="Song E.-S."/>
        </authorList>
    </citation>
    <scope>NUCLEOTIDE SEQUENCE [LARGE SCALE GENOMIC DNA]</scope>
    <source>
        <strain evidence="8">51987-8</strain>
    </source>
</reference>
<dbReference type="GO" id="GO:0000981">
    <property type="term" value="F:DNA-binding transcription factor activity, RNA polymerase II-specific"/>
    <property type="evidence" value="ECO:0007669"/>
    <property type="project" value="InterPro"/>
</dbReference>
<feature type="region of interest" description="Disordered" evidence="6">
    <location>
        <begin position="340"/>
        <end position="359"/>
    </location>
</feature>
<feature type="region of interest" description="Disordered" evidence="6">
    <location>
        <begin position="116"/>
        <end position="204"/>
    </location>
</feature>
<dbReference type="SUPFAM" id="SSF57701">
    <property type="entry name" value="Zn2/Cys6 DNA-binding domain"/>
    <property type="match status" value="1"/>
</dbReference>
<keyword evidence="4" id="KW-0804">Transcription</keyword>
<evidence type="ECO:0000259" key="7">
    <source>
        <dbReference type="PROSITE" id="PS50048"/>
    </source>
</evidence>
<comment type="caution">
    <text evidence="8">The sequence shown here is derived from an EMBL/GenBank/DDBJ whole genome shotgun (WGS) entry which is preliminary data.</text>
</comment>
<dbReference type="AlphaFoldDB" id="A0A369J4E0"/>
<dbReference type="PANTHER" id="PTHR47338">
    <property type="entry name" value="ZN(II)2CYS6 TRANSCRIPTION FACTOR (EUROFUNG)-RELATED"/>
    <property type="match status" value="1"/>
</dbReference>
<feature type="compositionally biased region" description="Basic and acidic residues" evidence="6">
    <location>
        <begin position="173"/>
        <end position="189"/>
    </location>
</feature>
<keyword evidence="3" id="KW-0805">Transcription regulation</keyword>
<feature type="compositionally biased region" description="Polar residues" evidence="6">
    <location>
        <begin position="190"/>
        <end position="199"/>
    </location>
</feature>
<evidence type="ECO:0000256" key="3">
    <source>
        <dbReference type="ARBA" id="ARBA00023015"/>
    </source>
</evidence>
<evidence type="ECO:0000256" key="4">
    <source>
        <dbReference type="ARBA" id="ARBA00023163"/>
    </source>
</evidence>
<dbReference type="Pfam" id="PF00172">
    <property type="entry name" value="Zn_clus"/>
    <property type="match status" value="1"/>
</dbReference>
<feature type="region of interest" description="Disordered" evidence="6">
    <location>
        <begin position="245"/>
        <end position="331"/>
    </location>
</feature>
<gene>
    <name evidence="8" type="ORF">Hypma_003065</name>
</gene>
<evidence type="ECO:0000256" key="6">
    <source>
        <dbReference type="SAM" id="MobiDB-lite"/>
    </source>
</evidence>
<dbReference type="GO" id="GO:0005634">
    <property type="term" value="C:nucleus"/>
    <property type="evidence" value="ECO:0007669"/>
    <property type="project" value="UniProtKB-SubCell"/>
</dbReference>
<dbReference type="Gene3D" id="4.10.240.10">
    <property type="entry name" value="Zn(2)-C6 fungal-type DNA-binding domain"/>
    <property type="match status" value="1"/>
</dbReference>
<dbReference type="SMART" id="SM00066">
    <property type="entry name" value="GAL4"/>
    <property type="match status" value="1"/>
</dbReference>
<dbReference type="PANTHER" id="PTHR47338:SF5">
    <property type="entry name" value="ZN(II)2CYS6 TRANSCRIPTION FACTOR (EUROFUNG)"/>
    <property type="match status" value="1"/>
</dbReference>
<dbReference type="GO" id="GO:0008270">
    <property type="term" value="F:zinc ion binding"/>
    <property type="evidence" value="ECO:0007669"/>
    <property type="project" value="InterPro"/>
</dbReference>
<dbReference type="STRING" id="39966.A0A369J4E0"/>
<name>A0A369J4E0_HYPMA</name>
<proteinExistence type="predicted"/>